<organism evidence="2 3">
    <name type="scientific">Jaapia argillacea MUCL 33604</name>
    <dbReference type="NCBI Taxonomy" id="933084"/>
    <lineage>
        <taxon>Eukaryota</taxon>
        <taxon>Fungi</taxon>
        <taxon>Dikarya</taxon>
        <taxon>Basidiomycota</taxon>
        <taxon>Agaricomycotina</taxon>
        <taxon>Agaricomycetes</taxon>
        <taxon>Agaricomycetidae</taxon>
        <taxon>Jaapiales</taxon>
        <taxon>Jaapiaceae</taxon>
        <taxon>Jaapia</taxon>
    </lineage>
</organism>
<dbReference type="AlphaFoldDB" id="A0A067PEX7"/>
<proteinExistence type="predicted"/>
<evidence type="ECO:0000313" key="3">
    <source>
        <dbReference type="Proteomes" id="UP000027265"/>
    </source>
</evidence>
<keyword evidence="3" id="KW-1185">Reference proteome</keyword>
<dbReference type="InParanoid" id="A0A067PEX7"/>
<evidence type="ECO:0000313" key="2">
    <source>
        <dbReference type="EMBL" id="KDQ53349.1"/>
    </source>
</evidence>
<dbReference type="HOGENOM" id="CLU_3014474_0_0_1"/>
<sequence length="56" mass="5981">MKYLTLATIYLFTLITATTSTPIEPVHPPVCNLVCVPPKATLCANVCECTIGVCPD</sequence>
<reference evidence="3" key="1">
    <citation type="journal article" date="2014" name="Proc. Natl. Acad. Sci. U.S.A.">
        <title>Extensive sampling of basidiomycete genomes demonstrates inadequacy of the white-rot/brown-rot paradigm for wood decay fungi.</title>
        <authorList>
            <person name="Riley R."/>
            <person name="Salamov A.A."/>
            <person name="Brown D.W."/>
            <person name="Nagy L.G."/>
            <person name="Floudas D."/>
            <person name="Held B.W."/>
            <person name="Levasseur A."/>
            <person name="Lombard V."/>
            <person name="Morin E."/>
            <person name="Otillar R."/>
            <person name="Lindquist E.A."/>
            <person name="Sun H."/>
            <person name="LaButti K.M."/>
            <person name="Schmutz J."/>
            <person name="Jabbour D."/>
            <person name="Luo H."/>
            <person name="Baker S.E."/>
            <person name="Pisabarro A.G."/>
            <person name="Walton J.D."/>
            <person name="Blanchette R.A."/>
            <person name="Henrissat B."/>
            <person name="Martin F."/>
            <person name="Cullen D."/>
            <person name="Hibbett D.S."/>
            <person name="Grigoriev I.V."/>
        </authorList>
    </citation>
    <scope>NUCLEOTIDE SEQUENCE [LARGE SCALE GENOMIC DNA]</scope>
    <source>
        <strain evidence="3">MUCL 33604</strain>
    </source>
</reference>
<feature type="signal peptide" evidence="1">
    <location>
        <begin position="1"/>
        <end position="20"/>
    </location>
</feature>
<name>A0A067PEX7_9AGAM</name>
<dbReference type="EMBL" id="KL197734">
    <property type="protein sequence ID" value="KDQ53349.1"/>
    <property type="molecule type" value="Genomic_DNA"/>
</dbReference>
<gene>
    <name evidence="2" type="ORF">JAAARDRAFT_39406</name>
</gene>
<accession>A0A067PEX7</accession>
<protein>
    <submittedName>
        <fullName evidence="2">Uncharacterized protein</fullName>
    </submittedName>
</protein>
<evidence type="ECO:0000256" key="1">
    <source>
        <dbReference type="SAM" id="SignalP"/>
    </source>
</evidence>
<feature type="chain" id="PRO_5001643118" evidence="1">
    <location>
        <begin position="21"/>
        <end position="56"/>
    </location>
</feature>
<keyword evidence="1" id="KW-0732">Signal</keyword>
<dbReference type="Proteomes" id="UP000027265">
    <property type="component" value="Unassembled WGS sequence"/>
</dbReference>